<dbReference type="InterPro" id="IPR002156">
    <property type="entry name" value="RNaseH_domain"/>
</dbReference>
<dbReference type="InterPro" id="IPR036397">
    <property type="entry name" value="RNaseH_sf"/>
</dbReference>
<protein>
    <recommendedName>
        <fullName evidence="5">ribonuclease H</fullName>
        <ecNumber evidence="5">3.1.26.4</ecNumber>
    </recommendedName>
</protein>
<proteinExistence type="inferred from homology"/>
<dbReference type="Proteomes" id="UP000192756">
    <property type="component" value="Unassembled WGS sequence"/>
</dbReference>
<dbReference type="SUPFAM" id="SSF53098">
    <property type="entry name" value="Ribonuclease H-like"/>
    <property type="match status" value="1"/>
</dbReference>
<reference evidence="13" key="1">
    <citation type="submission" date="2017-04" db="EMBL/GenBank/DDBJ databases">
        <authorList>
            <person name="Varghese N."/>
            <person name="Submissions S."/>
        </authorList>
    </citation>
    <scope>NUCLEOTIDE SEQUENCE [LARGE SCALE GENOMIC DNA]</scope>
    <source>
        <strain evidence="13">DSM 12126</strain>
    </source>
</reference>
<dbReference type="EMBL" id="FWXT01000001">
    <property type="protein sequence ID" value="SMC42269.1"/>
    <property type="molecule type" value="Genomic_DNA"/>
</dbReference>
<evidence type="ECO:0000313" key="12">
    <source>
        <dbReference type="EMBL" id="SMC42269.1"/>
    </source>
</evidence>
<evidence type="ECO:0000256" key="1">
    <source>
        <dbReference type="ARBA" id="ARBA00000077"/>
    </source>
</evidence>
<keyword evidence="6" id="KW-0540">Nuclease</keyword>
<evidence type="ECO:0000256" key="9">
    <source>
        <dbReference type="ARBA" id="ARBA00022801"/>
    </source>
</evidence>
<feature type="domain" description="RNase H type-1" evidence="11">
    <location>
        <begin position="11"/>
        <end position="149"/>
    </location>
</feature>
<dbReference type="PROSITE" id="PS50879">
    <property type="entry name" value="RNASE_H_1"/>
    <property type="match status" value="1"/>
</dbReference>
<dbReference type="NCBIfam" id="NF001236">
    <property type="entry name" value="PRK00203.1"/>
    <property type="match status" value="1"/>
</dbReference>
<dbReference type="GO" id="GO:0043137">
    <property type="term" value="P:DNA replication, removal of RNA primer"/>
    <property type="evidence" value="ECO:0007669"/>
    <property type="project" value="TreeGrafter"/>
</dbReference>
<name>A0A1W1Z1G5_9SPHI</name>
<dbReference type="AlphaFoldDB" id="A0A1W1Z1G5"/>
<evidence type="ECO:0000256" key="4">
    <source>
        <dbReference type="ARBA" id="ARBA00011245"/>
    </source>
</evidence>
<dbReference type="InterPro" id="IPR012337">
    <property type="entry name" value="RNaseH-like_sf"/>
</dbReference>
<comment type="catalytic activity">
    <reaction evidence="1">
        <text>Endonucleolytic cleavage to 5'-phosphomonoester.</text>
        <dbReference type="EC" id="3.1.26.4"/>
    </reaction>
</comment>
<evidence type="ECO:0000256" key="5">
    <source>
        <dbReference type="ARBA" id="ARBA00012180"/>
    </source>
</evidence>
<keyword evidence="13" id="KW-1185">Reference proteome</keyword>
<dbReference type="InterPro" id="IPR022892">
    <property type="entry name" value="RNaseHI"/>
</dbReference>
<gene>
    <name evidence="12" type="ORF">SAMN04488524_0367</name>
</gene>
<dbReference type="GO" id="GO:0004523">
    <property type="term" value="F:RNA-DNA hybrid ribonuclease activity"/>
    <property type="evidence" value="ECO:0007669"/>
    <property type="project" value="UniProtKB-EC"/>
</dbReference>
<keyword evidence="8" id="KW-0255">Endonuclease</keyword>
<comment type="subunit">
    <text evidence="4">Monomer.</text>
</comment>
<organism evidence="12 13">
    <name type="scientific">Pedobacter africanus</name>
    <dbReference type="NCBI Taxonomy" id="151894"/>
    <lineage>
        <taxon>Bacteria</taxon>
        <taxon>Pseudomonadati</taxon>
        <taxon>Bacteroidota</taxon>
        <taxon>Sphingobacteriia</taxon>
        <taxon>Sphingobacteriales</taxon>
        <taxon>Sphingobacteriaceae</taxon>
        <taxon>Pedobacter</taxon>
    </lineage>
</organism>
<dbReference type="PANTHER" id="PTHR10642">
    <property type="entry name" value="RIBONUCLEASE H1"/>
    <property type="match status" value="1"/>
</dbReference>
<comment type="cofactor">
    <cofactor evidence="2">
        <name>Mg(2+)</name>
        <dbReference type="ChEBI" id="CHEBI:18420"/>
    </cofactor>
</comment>
<evidence type="ECO:0000313" key="13">
    <source>
        <dbReference type="Proteomes" id="UP000192756"/>
    </source>
</evidence>
<evidence type="ECO:0000256" key="6">
    <source>
        <dbReference type="ARBA" id="ARBA00022722"/>
    </source>
</evidence>
<evidence type="ECO:0000256" key="3">
    <source>
        <dbReference type="ARBA" id="ARBA00005300"/>
    </source>
</evidence>
<comment type="similarity">
    <text evidence="3">Belongs to the RNase H family.</text>
</comment>
<dbReference type="PANTHER" id="PTHR10642:SF26">
    <property type="entry name" value="RIBONUCLEASE H1"/>
    <property type="match status" value="1"/>
</dbReference>
<keyword evidence="10" id="KW-0460">Magnesium</keyword>
<keyword evidence="7" id="KW-0479">Metal-binding</keyword>
<sequence length="170" mass="19158">MLFCLKKLDLLRIMIEIYTDGAASGNPGPGGYGVILRAGQHYKELSAGFRLTTNNRMELLAVIVGLNALKTPGQEVTVFSDSKYVIDSVEKKWVFGWLKTGFKGKKNKDLWMQFLSIYKQHHVKFVWVKGHNNHPENERCDQLAVAASKNRIALGVDSEFEAEKSRTSLL</sequence>
<dbReference type="CDD" id="cd09278">
    <property type="entry name" value="RNase_HI_prokaryote_like"/>
    <property type="match status" value="1"/>
</dbReference>
<dbReference type="GO" id="GO:0046872">
    <property type="term" value="F:metal ion binding"/>
    <property type="evidence" value="ECO:0007669"/>
    <property type="project" value="UniProtKB-KW"/>
</dbReference>
<evidence type="ECO:0000256" key="7">
    <source>
        <dbReference type="ARBA" id="ARBA00022723"/>
    </source>
</evidence>
<accession>A0A1W1Z1G5</accession>
<dbReference type="STRING" id="151894.SAMN04488524_0367"/>
<dbReference type="InterPro" id="IPR050092">
    <property type="entry name" value="RNase_H"/>
</dbReference>
<dbReference type="GO" id="GO:0003676">
    <property type="term" value="F:nucleic acid binding"/>
    <property type="evidence" value="ECO:0007669"/>
    <property type="project" value="InterPro"/>
</dbReference>
<dbReference type="Gene3D" id="3.30.420.10">
    <property type="entry name" value="Ribonuclease H-like superfamily/Ribonuclease H"/>
    <property type="match status" value="1"/>
</dbReference>
<dbReference type="Pfam" id="PF00075">
    <property type="entry name" value="RNase_H"/>
    <property type="match status" value="1"/>
</dbReference>
<evidence type="ECO:0000259" key="11">
    <source>
        <dbReference type="PROSITE" id="PS50879"/>
    </source>
</evidence>
<evidence type="ECO:0000256" key="2">
    <source>
        <dbReference type="ARBA" id="ARBA00001946"/>
    </source>
</evidence>
<evidence type="ECO:0000256" key="10">
    <source>
        <dbReference type="ARBA" id="ARBA00022842"/>
    </source>
</evidence>
<dbReference type="EC" id="3.1.26.4" evidence="5"/>
<evidence type="ECO:0000256" key="8">
    <source>
        <dbReference type="ARBA" id="ARBA00022759"/>
    </source>
</evidence>
<keyword evidence="9" id="KW-0378">Hydrolase</keyword>